<proteinExistence type="predicted"/>
<protein>
    <submittedName>
        <fullName evidence="1">Uncharacterized protein</fullName>
    </submittedName>
</protein>
<dbReference type="Proteomes" id="UP000277498">
    <property type="component" value="Unassembled WGS sequence"/>
</dbReference>
<accession>A0A3P5XC10</accession>
<sequence length="120" mass="12703">MPPLLRDKSYNRDMPFIKYFRKGETLPVTGLCLSPARARGQPVSPLAGLGYMPQPRVPPAIGIGRASVTPDLRHAIGAPGLRRGTPGSRLPGSELCNRNSPLLSGLAGLLRAGLGTRPDP</sequence>
<dbReference type="AlphaFoldDB" id="A0A3P5XC10"/>
<name>A0A3P5XC10_9RHOB</name>
<evidence type="ECO:0000313" key="2">
    <source>
        <dbReference type="Proteomes" id="UP000277498"/>
    </source>
</evidence>
<reference evidence="1 2" key="1">
    <citation type="submission" date="2018-11" db="EMBL/GenBank/DDBJ databases">
        <authorList>
            <person name="Criscuolo A."/>
        </authorList>
    </citation>
    <scope>NUCLEOTIDE SEQUENCE [LARGE SCALE GENOMIC DNA]</scope>
    <source>
        <strain evidence="1">ACIP111625</strain>
    </source>
</reference>
<evidence type="ECO:0000313" key="1">
    <source>
        <dbReference type="EMBL" id="VDC32242.1"/>
    </source>
</evidence>
<organism evidence="1 2">
    <name type="scientific">Pseudogemmobacter humi</name>
    <dbReference type="NCBI Taxonomy" id="2483812"/>
    <lineage>
        <taxon>Bacteria</taxon>
        <taxon>Pseudomonadati</taxon>
        <taxon>Pseudomonadota</taxon>
        <taxon>Alphaproteobacteria</taxon>
        <taxon>Rhodobacterales</taxon>
        <taxon>Paracoccaceae</taxon>
        <taxon>Pseudogemmobacter</taxon>
    </lineage>
</organism>
<gene>
    <name evidence="1" type="ORF">XINFAN_03338</name>
</gene>
<dbReference type="EMBL" id="UXAW01000091">
    <property type="protein sequence ID" value="VDC32242.1"/>
    <property type="molecule type" value="Genomic_DNA"/>
</dbReference>
<keyword evidence="2" id="KW-1185">Reference proteome</keyword>